<reference evidence="2 3" key="1">
    <citation type="submission" date="2018-11" db="EMBL/GenBank/DDBJ databases">
        <title>Genome sequence and assembly of Colletotrichum sidae.</title>
        <authorList>
            <person name="Gan P."/>
            <person name="Shirasu K."/>
        </authorList>
    </citation>
    <scope>NUCLEOTIDE SEQUENCE [LARGE SCALE GENOMIC DNA]</scope>
    <source>
        <strain evidence="2 3">CBS 518.97</strain>
    </source>
</reference>
<dbReference type="AlphaFoldDB" id="A0A4R8TCG3"/>
<feature type="region of interest" description="Disordered" evidence="1">
    <location>
        <begin position="100"/>
        <end position="119"/>
    </location>
</feature>
<dbReference type="Proteomes" id="UP000295604">
    <property type="component" value="Unassembled WGS sequence"/>
</dbReference>
<comment type="caution">
    <text evidence="2">The sequence shown here is derived from an EMBL/GenBank/DDBJ whole genome shotgun (WGS) entry which is preliminary data.</text>
</comment>
<keyword evidence="3" id="KW-1185">Reference proteome</keyword>
<evidence type="ECO:0000313" key="2">
    <source>
        <dbReference type="EMBL" id="TEA15626.1"/>
    </source>
</evidence>
<protein>
    <submittedName>
        <fullName evidence="2">Uncharacterized protein</fullName>
    </submittedName>
</protein>
<sequence>MPPRPTAQCCRAVQRTSRTTAEIIWITDSVLLNAFERYCHVSQLSRRTSSSLPGPLESRRRVGKRRMTDMRLDHQSAPPFWVSEPLVDLRKWTWHPPSFRSSKDKEDLQHNERQRDKSSLTRQSLLDWLPRLVAESMRNDEGNTEQSLLNDYPSTDALADKLLQARAAVAASTPDAIQSAFYNFIVGLEQDLKLGVWDSQAVAMAISTFPQSLYDTAADREVVNAGIEMFLSAVVNGVAVSKMMRRRLKAEFWNELLKRVSQLEANDATILLFHTTLHAVPRAHIKHIHEGIIAAVQTLAMSRSLWLTRAADIGAALHKLPPEDESTLFDKLEAAVYASSEVFDAGVRREYRILWLQILSHLPQVGMDYLIDACVRSACFHPDWPGPVGRDLSQLLVQQWHSRRYLHRWKNFKDEWNHELDCNGELSLGKLALRIGQLDHSMQSMRLLEKFTTALSRLERRKDLMGELRRICETWETIPVEPFRRIALASQDHRVALDLHVLLQDHEVKTDDSIEASWDWTVWKMYAKQMIDDEHLCTSHVWRQISKDAQWKMLRSEPRRRHMNRKIDLVRDMAVWFSQANHLSDRTALRRVSACLQWLRYYKTDLSPEVVMSLVSVVTREFKRGEFGRTLRINWMLELVEQHRSPKERRELAAVLQRWRSTNSELAAQRVRGELRRELRGEDQP</sequence>
<feature type="compositionally biased region" description="Basic and acidic residues" evidence="1">
    <location>
        <begin position="101"/>
        <end position="119"/>
    </location>
</feature>
<gene>
    <name evidence="2" type="ORF">C8034_v002099</name>
</gene>
<evidence type="ECO:0000256" key="1">
    <source>
        <dbReference type="SAM" id="MobiDB-lite"/>
    </source>
</evidence>
<organism evidence="2 3">
    <name type="scientific">Colletotrichum sidae</name>
    <dbReference type="NCBI Taxonomy" id="1347389"/>
    <lineage>
        <taxon>Eukaryota</taxon>
        <taxon>Fungi</taxon>
        <taxon>Dikarya</taxon>
        <taxon>Ascomycota</taxon>
        <taxon>Pezizomycotina</taxon>
        <taxon>Sordariomycetes</taxon>
        <taxon>Hypocreomycetidae</taxon>
        <taxon>Glomerellales</taxon>
        <taxon>Glomerellaceae</taxon>
        <taxon>Colletotrichum</taxon>
        <taxon>Colletotrichum orbiculare species complex</taxon>
    </lineage>
</organism>
<evidence type="ECO:0000313" key="3">
    <source>
        <dbReference type="Proteomes" id="UP000295604"/>
    </source>
</evidence>
<accession>A0A4R8TCG3</accession>
<dbReference type="EMBL" id="QAPF01000131">
    <property type="protein sequence ID" value="TEA15626.1"/>
    <property type="molecule type" value="Genomic_DNA"/>
</dbReference>
<name>A0A4R8TCG3_9PEZI</name>
<proteinExistence type="predicted"/>